<organism evidence="1 2">
    <name type="scientific">Amycolatopsis rhabdoformis</name>
    <dbReference type="NCBI Taxonomy" id="1448059"/>
    <lineage>
        <taxon>Bacteria</taxon>
        <taxon>Bacillati</taxon>
        <taxon>Actinomycetota</taxon>
        <taxon>Actinomycetes</taxon>
        <taxon>Pseudonocardiales</taxon>
        <taxon>Pseudonocardiaceae</taxon>
        <taxon>Amycolatopsis</taxon>
    </lineage>
</organism>
<dbReference type="RefSeq" id="WP_326565117.1">
    <property type="nucleotide sequence ID" value="NZ_CP142149.1"/>
</dbReference>
<dbReference type="Proteomes" id="UP001330812">
    <property type="component" value="Chromosome"/>
</dbReference>
<proteinExistence type="predicted"/>
<evidence type="ECO:0008006" key="3">
    <source>
        <dbReference type="Google" id="ProtNLM"/>
    </source>
</evidence>
<name>A0ABZ1HXN9_9PSEU</name>
<keyword evidence="2" id="KW-1185">Reference proteome</keyword>
<gene>
    <name evidence="1" type="ORF">VSH64_25065</name>
</gene>
<sequence>MSPVVEREHIVFGGPAVPVPLVQTPAGFAEWAAESMAARGVPPCEECGEVDHFADVRLYPRPDGRRPEAIDELKQVCSCCAFGVCGKPERGLLWRLRGEQAEGDDHDITIEVLMPDGRWA</sequence>
<evidence type="ECO:0000313" key="2">
    <source>
        <dbReference type="Proteomes" id="UP001330812"/>
    </source>
</evidence>
<accession>A0ABZ1HXN9</accession>
<protein>
    <recommendedName>
        <fullName evidence="3">HNH endonuclease</fullName>
    </recommendedName>
</protein>
<evidence type="ECO:0000313" key="1">
    <source>
        <dbReference type="EMBL" id="WSE26149.1"/>
    </source>
</evidence>
<dbReference type="EMBL" id="CP142149">
    <property type="protein sequence ID" value="WSE26149.1"/>
    <property type="molecule type" value="Genomic_DNA"/>
</dbReference>
<reference evidence="1 2" key="1">
    <citation type="journal article" date="2015" name="Int. J. Syst. Evol. Microbiol.">
        <title>Amycolatopsis rhabdoformis sp. nov., an actinomycete isolated from a tropical forest soil.</title>
        <authorList>
            <person name="Souza W.R."/>
            <person name="Silva R.E."/>
            <person name="Goodfellow M."/>
            <person name="Busarakam K."/>
            <person name="Figueiro F.S."/>
            <person name="Ferreira D."/>
            <person name="Rodrigues-Filho E."/>
            <person name="Moraes L.A.B."/>
            <person name="Zucchi T.D."/>
        </authorList>
    </citation>
    <scope>NUCLEOTIDE SEQUENCE [LARGE SCALE GENOMIC DNA]</scope>
    <source>
        <strain evidence="1 2">NCIMB 14900</strain>
    </source>
</reference>